<keyword evidence="2" id="KW-1185">Reference proteome</keyword>
<dbReference type="AlphaFoldDB" id="A0AAV4G7Y7"/>
<evidence type="ECO:0000313" key="2">
    <source>
        <dbReference type="Proteomes" id="UP000762676"/>
    </source>
</evidence>
<organism evidence="1 2">
    <name type="scientific">Elysia marginata</name>
    <dbReference type="NCBI Taxonomy" id="1093978"/>
    <lineage>
        <taxon>Eukaryota</taxon>
        <taxon>Metazoa</taxon>
        <taxon>Spiralia</taxon>
        <taxon>Lophotrochozoa</taxon>
        <taxon>Mollusca</taxon>
        <taxon>Gastropoda</taxon>
        <taxon>Heterobranchia</taxon>
        <taxon>Euthyneura</taxon>
        <taxon>Panpulmonata</taxon>
        <taxon>Sacoglossa</taxon>
        <taxon>Placobranchoidea</taxon>
        <taxon>Plakobranchidae</taxon>
        <taxon>Elysia</taxon>
    </lineage>
</organism>
<sequence length="100" mass="11487">MSMHFSGNLANPRAATPQLYVSTMRNLDLRLAVVNLDASLQACWRLISRRETEQPVARRGSGWYLQSHSQKHAFLIRPPVRHIISGRHWRGTIGLSHFKE</sequence>
<comment type="caution">
    <text evidence="1">The sequence shown here is derived from an EMBL/GenBank/DDBJ whole genome shotgun (WGS) entry which is preliminary data.</text>
</comment>
<gene>
    <name evidence="1" type="ORF">ElyMa_004074600</name>
</gene>
<evidence type="ECO:0000313" key="1">
    <source>
        <dbReference type="EMBL" id="GFR81589.1"/>
    </source>
</evidence>
<dbReference type="EMBL" id="BMAT01008278">
    <property type="protein sequence ID" value="GFR81589.1"/>
    <property type="molecule type" value="Genomic_DNA"/>
</dbReference>
<dbReference type="Proteomes" id="UP000762676">
    <property type="component" value="Unassembled WGS sequence"/>
</dbReference>
<reference evidence="1 2" key="1">
    <citation type="journal article" date="2021" name="Elife">
        <title>Chloroplast acquisition without the gene transfer in kleptoplastic sea slugs, Plakobranchus ocellatus.</title>
        <authorList>
            <person name="Maeda T."/>
            <person name="Takahashi S."/>
            <person name="Yoshida T."/>
            <person name="Shimamura S."/>
            <person name="Takaki Y."/>
            <person name="Nagai Y."/>
            <person name="Toyoda A."/>
            <person name="Suzuki Y."/>
            <person name="Arimoto A."/>
            <person name="Ishii H."/>
            <person name="Satoh N."/>
            <person name="Nishiyama T."/>
            <person name="Hasebe M."/>
            <person name="Maruyama T."/>
            <person name="Minagawa J."/>
            <person name="Obokata J."/>
            <person name="Shigenobu S."/>
        </authorList>
    </citation>
    <scope>NUCLEOTIDE SEQUENCE [LARGE SCALE GENOMIC DNA]</scope>
</reference>
<accession>A0AAV4G7Y7</accession>
<name>A0AAV4G7Y7_9GAST</name>
<protein>
    <submittedName>
        <fullName evidence="1">Uncharacterized protein</fullName>
    </submittedName>
</protein>
<proteinExistence type="predicted"/>